<reference evidence="2 3" key="1">
    <citation type="submission" date="2017-09" db="EMBL/GenBank/DDBJ databases">
        <title>Depth-based differentiation of microbial function through sediment-hosted aquifers and enrichment of novel symbionts in the deep terrestrial subsurface.</title>
        <authorList>
            <person name="Probst A.J."/>
            <person name="Ladd B."/>
            <person name="Jarett J.K."/>
            <person name="Geller-Mcgrath D.E."/>
            <person name="Sieber C.M."/>
            <person name="Emerson J.B."/>
            <person name="Anantharaman K."/>
            <person name="Thomas B.C."/>
            <person name="Malmstrom R."/>
            <person name="Stieglmeier M."/>
            <person name="Klingl A."/>
            <person name="Woyke T."/>
            <person name="Ryan C.M."/>
            <person name="Banfield J.F."/>
        </authorList>
    </citation>
    <scope>NUCLEOTIDE SEQUENCE [LARGE SCALE GENOMIC DNA]</scope>
    <source>
        <strain evidence="2">CG17_big_fil_post_rev_8_21_14_2_50_48_46</strain>
    </source>
</reference>
<name>A0A2M7G8Z2_9BACT</name>
<comment type="caution">
    <text evidence="2">The sequence shown here is derived from an EMBL/GenBank/DDBJ whole genome shotgun (WGS) entry which is preliminary data.</text>
</comment>
<keyword evidence="1" id="KW-0472">Membrane</keyword>
<evidence type="ECO:0000256" key="1">
    <source>
        <dbReference type="SAM" id="Phobius"/>
    </source>
</evidence>
<evidence type="ECO:0000313" key="3">
    <source>
        <dbReference type="Proteomes" id="UP000231019"/>
    </source>
</evidence>
<dbReference type="Proteomes" id="UP000231019">
    <property type="component" value="Unassembled WGS sequence"/>
</dbReference>
<evidence type="ECO:0000313" key="2">
    <source>
        <dbReference type="EMBL" id="PIW18565.1"/>
    </source>
</evidence>
<feature type="transmembrane region" description="Helical" evidence="1">
    <location>
        <begin position="45"/>
        <end position="63"/>
    </location>
</feature>
<sequence length="85" mass="9848">MTPTHHPVSHDNSEVFNPNAYETSYALPNPAGQPLHHPARFDSQFLMKLLLIFMFSASFFPFLRWVKIQSDQWHTLPSALILQLK</sequence>
<dbReference type="EMBL" id="PFFQ01000012">
    <property type="protein sequence ID" value="PIW18565.1"/>
    <property type="molecule type" value="Genomic_DNA"/>
</dbReference>
<organism evidence="2 3">
    <name type="scientific">bacterium (Candidatus Blackallbacteria) CG17_big_fil_post_rev_8_21_14_2_50_48_46</name>
    <dbReference type="NCBI Taxonomy" id="2014261"/>
    <lineage>
        <taxon>Bacteria</taxon>
        <taxon>Candidatus Blackallbacteria</taxon>
    </lineage>
</organism>
<protein>
    <submittedName>
        <fullName evidence="2">Uncharacterized protein</fullName>
    </submittedName>
</protein>
<dbReference type="AlphaFoldDB" id="A0A2M7G8Z2"/>
<keyword evidence="1" id="KW-0812">Transmembrane</keyword>
<proteinExistence type="predicted"/>
<accession>A0A2M7G8Z2</accession>
<gene>
    <name evidence="2" type="ORF">COW36_04535</name>
</gene>
<keyword evidence="1" id="KW-1133">Transmembrane helix</keyword>